<dbReference type="PANTHER" id="PTHR45453:SF1">
    <property type="entry name" value="PHOSPHATE REGULON SENSOR PROTEIN PHOR"/>
    <property type="match status" value="1"/>
</dbReference>
<dbReference type="InterPro" id="IPR036097">
    <property type="entry name" value="HisK_dim/P_sf"/>
</dbReference>
<evidence type="ECO:0000256" key="6">
    <source>
        <dbReference type="ARBA" id="ARBA00022777"/>
    </source>
</evidence>
<evidence type="ECO:0000313" key="10">
    <source>
        <dbReference type="EMBL" id="PEG31617.1"/>
    </source>
</evidence>
<dbReference type="RefSeq" id="WP_058295772.1">
    <property type="nucleotide sequence ID" value="NZ_CAMRXG010000052.1"/>
</dbReference>
<sequence length="429" mass="49401">MMKKRKFKSIINLIIISLLTWLFINILTTCFYYKNYNSNIDIIAQMLSITTENNISNNYEPQNSINKAVEILKGHNLESIKNGKEILKQYGYLKNNQNALYKQLQQNCIITALVSFLLLGILSFFLALWQKSVFQKKNNILLEIEQTLINFRENNLSILLNDDESNELEKIKYQLDAIGNHLNLLKEEAKLERDGTKELVSDISHQLKTPVAALDTCFSILLHENLSKEEQMEFSIRCRNALDGLETLLQSLLQISKMEVGLIQIEKNKLPILDTIITAINRVYPKTLEKNIELIFNCDDSLEYYKIMQDKKWLSEAIINVLDNAIKYSPDNSEIFVYLQKRNGFIRIEIKDNGIGIPKEEYHKIFQRFFRGKMNAVSNENGSGIGLFLTRKIIENHNGTITVSSNLGNNKNTNNNCGSTFVIQLPESE</sequence>
<keyword evidence="8" id="KW-0812">Transmembrane</keyword>
<dbReference type="InterPro" id="IPR005467">
    <property type="entry name" value="His_kinase_dom"/>
</dbReference>
<feature type="transmembrane region" description="Helical" evidence="8">
    <location>
        <begin position="12"/>
        <end position="34"/>
    </location>
</feature>
<keyword evidence="5" id="KW-0808">Transferase</keyword>
<dbReference type="InterPro" id="IPR036890">
    <property type="entry name" value="HATPase_C_sf"/>
</dbReference>
<dbReference type="GO" id="GO:0005886">
    <property type="term" value="C:plasma membrane"/>
    <property type="evidence" value="ECO:0007669"/>
    <property type="project" value="TreeGrafter"/>
</dbReference>
<dbReference type="STRING" id="137838.GCA_001458595_03054"/>
<organism evidence="10 11">
    <name type="scientific">Clostridium neonatale</name>
    <dbReference type="NCBI Taxonomy" id="137838"/>
    <lineage>
        <taxon>Bacteria</taxon>
        <taxon>Bacillati</taxon>
        <taxon>Bacillota</taxon>
        <taxon>Clostridia</taxon>
        <taxon>Eubacteriales</taxon>
        <taxon>Clostridiaceae</taxon>
        <taxon>Clostridium</taxon>
    </lineage>
</organism>
<feature type="transmembrane region" description="Helical" evidence="8">
    <location>
        <begin position="109"/>
        <end position="129"/>
    </location>
</feature>
<comment type="catalytic activity">
    <reaction evidence="1">
        <text>ATP + protein L-histidine = ADP + protein N-phospho-L-histidine.</text>
        <dbReference type="EC" id="2.7.13.3"/>
    </reaction>
</comment>
<evidence type="ECO:0000259" key="9">
    <source>
        <dbReference type="PROSITE" id="PS50109"/>
    </source>
</evidence>
<keyword evidence="7" id="KW-0902">Two-component regulatory system</keyword>
<comment type="caution">
    <text evidence="10">The sequence shown here is derived from an EMBL/GenBank/DDBJ whole genome shotgun (WGS) entry which is preliminary data.</text>
</comment>
<dbReference type="FunFam" id="3.30.565.10:FF:000006">
    <property type="entry name" value="Sensor histidine kinase WalK"/>
    <property type="match status" value="1"/>
</dbReference>
<evidence type="ECO:0000256" key="4">
    <source>
        <dbReference type="ARBA" id="ARBA00022553"/>
    </source>
</evidence>
<protein>
    <recommendedName>
        <fullName evidence="3">histidine kinase</fullName>
        <ecNumber evidence="3">2.7.13.3</ecNumber>
    </recommendedName>
</protein>
<dbReference type="Pfam" id="PF02518">
    <property type="entry name" value="HATPase_c"/>
    <property type="match status" value="1"/>
</dbReference>
<dbReference type="PANTHER" id="PTHR45453">
    <property type="entry name" value="PHOSPHATE REGULON SENSOR PROTEIN PHOR"/>
    <property type="match status" value="1"/>
</dbReference>
<dbReference type="OrthoDB" id="9773956at2"/>
<dbReference type="InterPro" id="IPR004358">
    <property type="entry name" value="Sig_transdc_His_kin-like_C"/>
</dbReference>
<dbReference type="CDD" id="cd00075">
    <property type="entry name" value="HATPase"/>
    <property type="match status" value="1"/>
</dbReference>
<dbReference type="InterPro" id="IPR003594">
    <property type="entry name" value="HATPase_dom"/>
</dbReference>
<dbReference type="EMBL" id="PDCJ01000001">
    <property type="protein sequence ID" value="PEG31617.1"/>
    <property type="molecule type" value="Genomic_DNA"/>
</dbReference>
<name>A0A2A7MJA4_9CLOT</name>
<evidence type="ECO:0000313" key="11">
    <source>
        <dbReference type="Proteomes" id="UP000220840"/>
    </source>
</evidence>
<dbReference type="SUPFAM" id="SSF55874">
    <property type="entry name" value="ATPase domain of HSP90 chaperone/DNA topoisomerase II/histidine kinase"/>
    <property type="match status" value="1"/>
</dbReference>
<keyword evidence="8" id="KW-0472">Membrane</keyword>
<dbReference type="Proteomes" id="UP000220840">
    <property type="component" value="Unassembled WGS sequence"/>
</dbReference>
<evidence type="ECO:0000256" key="5">
    <source>
        <dbReference type="ARBA" id="ARBA00022679"/>
    </source>
</evidence>
<comment type="subcellular location">
    <subcellularLocation>
        <location evidence="2">Membrane</location>
    </subcellularLocation>
</comment>
<reference evidence="10 11" key="1">
    <citation type="submission" date="2017-10" db="EMBL/GenBank/DDBJ databases">
        <title>Effective Description of Clostridium neonatale sp. nov. linked to necrotizing enterocolitis in neonates and a clarification of species assignable to the genus Clostridium (Prazmowski 1880) emend. Lawson and Rainey 2016.</title>
        <authorList>
            <person name="Bernard K."/>
            <person name="Burdz T."/>
            <person name="Wiebe D."/>
            <person name="Balcewich B."/>
            <person name="Alfa M."/>
            <person name="Bernier A.-M."/>
        </authorList>
    </citation>
    <scope>NUCLEOTIDE SEQUENCE [LARGE SCALE GENOMIC DNA]</scope>
    <source>
        <strain evidence="10 11">LCDC99A005</strain>
    </source>
</reference>
<dbReference type="GO" id="GO:0016036">
    <property type="term" value="P:cellular response to phosphate starvation"/>
    <property type="evidence" value="ECO:0007669"/>
    <property type="project" value="TreeGrafter"/>
</dbReference>
<keyword evidence="11" id="KW-1185">Reference proteome</keyword>
<dbReference type="SMART" id="SM00388">
    <property type="entry name" value="HisKA"/>
    <property type="match status" value="1"/>
</dbReference>
<dbReference type="Pfam" id="PF00512">
    <property type="entry name" value="HisKA"/>
    <property type="match status" value="1"/>
</dbReference>
<dbReference type="SMART" id="SM00387">
    <property type="entry name" value="HATPase_c"/>
    <property type="match status" value="1"/>
</dbReference>
<accession>A0A2A7MJA4</accession>
<keyword evidence="6 10" id="KW-0418">Kinase</keyword>
<dbReference type="InterPro" id="IPR003661">
    <property type="entry name" value="HisK_dim/P_dom"/>
</dbReference>
<dbReference type="CDD" id="cd00082">
    <property type="entry name" value="HisKA"/>
    <property type="match status" value="1"/>
</dbReference>
<evidence type="ECO:0000256" key="3">
    <source>
        <dbReference type="ARBA" id="ARBA00012438"/>
    </source>
</evidence>
<dbReference type="Gene3D" id="3.30.565.10">
    <property type="entry name" value="Histidine kinase-like ATPase, C-terminal domain"/>
    <property type="match status" value="1"/>
</dbReference>
<dbReference type="GO" id="GO:0000155">
    <property type="term" value="F:phosphorelay sensor kinase activity"/>
    <property type="evidence" value="ECO:0007669"/>
    <property type="project" value="InterPro"/>
</dbReference>
<evidence type="ECO:0000256" key="1">
    <source>
        <dbReference type="ARBA" id="ARBA00000085"/>
    </source>
</evidence>
<dbReference type="InterPro" id="IPR050351">
    <property type="entry name" value="BphY/WalK/GraS-like"/>
</dbReference>
<gene>
    <name evidence="10" type="ORF">CQ394_07920</name>
</gene>
<dbReference type="PROSITE" id="PS50109">
    <property type="entry name" value="HIS_KIN"/>
    <property type="match status" value="1"/>
</dbReference>
<evidence type="ECO:0000256" key="2">
    <source>
        <dbReference type="ARBA" id="ARBA00004370"/>
    </source>
</evidence>
<evidence type="ECO:0000256" key="8">
    <source>
        <dbReference type="SAM" id="Phobius"/>
    </source>
</evidence>
<dbReference type="EC" id="2.7.13.3" evidence="3"/>
<feature type="domain" description="Histidine kinase" evidence="9">
    <location>
        <begin position="202"/>
        <end position="429"/>
    </location>
</feature>
<proteinExistence type="predicted"/>
<dbReference type="GO" id="GO:0004721">
    <property type="term" value="F:phosphoprotein phosphatase activity"/>
    <property type="evidence" value="ECO:0007669"/>
    <property type="project" value="TreeGrafter"/>
</dbReference>
<dbReference type="Gene3D" id="1.10.287.130">
    <property type="match status" value="1"/>
</dbReference>
<dbReference type="AlphaFoldDB" id="A0A2A7MJA4"/>
<evidence type="ECO:0000256" key="7">
    <source>
        <dbReference type="ARBA" id="ARBA00023012"/>
    </source>
</evidence>
<keyword evidence="4" id="KW-0597">Phosphoprotein</keyword>
<dbReference type="PRINTS" id="PR00344">
    <property type="entry name" value="BCTRLSENSOR"/>
</dbReference>
<dbReference type="SUPFAM" id="SSF47384">
    <property type="entry name" value="Homodimeric domain of signal transducing histidine kinase"/>
    <property type="match status" value="1"/>
</dbReference>
<keyword evidence="8" id="KW-1133">Transmembrane helix</keyword>